<feature type="compositionally biased region" description="Polar residues" evidence="2">
    <location>
        <begin position="402"/>
        <end position="421"/>
    </location>
</feature>
<dbReference type="PANTHER" id="PTHR46275:SF1">
    <property type="entry name" value="HEPATOCYTE GROWTH FACTOR-REGULATED TYROSINE KINASE SUBSTRATE"/>
    <property type="match status" value="1"/>
</dbReference>
<dbReference type="InParanoid" id="A7RUJ3"/>
<keyword evidence="5" id="KW-1185">Reference proteome</keyword>
<dbReference type="EMBL" id="DS469540">
    <property type="protein sequence ID" value="EDO44865.1"/>
    <property type="molecule type" value="Genomic_DNA"/>
</dbReference>
<sequence>VRPSPKSSLYGSPDSYSPSEAPRHKPASQFYNAVVESDGGGDQPVDPELARYLNRSYWEDRKGRTSPSAPEAQMNNSRVPYSSHIENKVTSKGKKKKKKDNFYKFTPQPQAIQEPEVNDQETNGDLETDQSSETLVNNFRSSVEMLMERMQDISGKGKHVAMDATVQSLFQTVSAMHPQLLRLVEQQEQETGKYEGIQERLGLVKEARATLEGAREAHREKLRQQELEQDMLRRMQIEQKLELMRQQKAEYLAYQQRIQAERQIALEQQQQQLRYQMVPPYGAQYPAPPPDGSPYSSMVYAPPAGVQPPQSGSGAPPAMPPPVGAPGGQPSYSHPMPQGYAPQGYQPEYGGQSMQPPPPKTEGVPSQEYPPGYGVEGQESQPPLSEYQQQPTIFEQPLGIYSSPQSINQGQPSQGYNAQRNSATTPPPQQTYTSPPSSAPAPPPPQYNQASMQQLQYGGPQQYQHPHANTPSPTPHQQYQHPQNAGLPADNTYNPSPQGDPNQGGQQPGYGAPPTQGGPPQAQPPPHAPPGQAHYQQLGAAAPNQGGYHPQQPPPPPQGYEPQPQYQPQGPPQYYGGLPPQQQQQRQPQSGPPPQRQMSDLELISFD</sequence>
<feature type="compositionally biased region" description="Polar residues" evidence="2">
    <location>
        <begin position="65"/>
        <end position="80"/>
    </location>
</feature>
<protein>
    <recommendedName>
        <fullName evidence="3">Hepatocyte growth factor-regulated tyrosine kinase substrate helical domain-containing protein</fullName>
    </recommendedName>
</protein>
<feature type="non-terminal residue" evidence="4">
    <location>
        <position position="1"/>
    </location>
</feature>
<evidence type="ECO:0000313" key="5">
    <source>
        <dbReference type="Proteomes" id="UP000001593"/>
    </source>
</evidence>
<feature type="compositionally biased region" description="Low complexity" evidence="2">
    <location>
        <begin position="560"/>
        <end position="589"/>
    </location>
</feature>
<feature type="compositionally biased region" description="Polar residues" evidence="2">
    <location>
        <begin position="378"/>
        <end position="393"/>
    </location>
</feature>
<feature type="compositionally biased region" description="Polar residues" evidence="2">
    <location>
        <begin position="1"/>
        <end position="18"/>
    </location>
</feature>
<feature type="region of interest" description="Disordered" evidence="2">
    <location>
        <begin position="1"/>
        <end position="129"/>
    </location>
</feature>
<name>A7RUJ3_NEMVE</name>
<feature type="compositionally biased region" description="Low complexity" evidence="2">
    <location>
        <begin position="495"/>
        <end position="520"/>
    </location>
</feature>
<accession>A7RUJ3</accession>
<evidence type="ECO:0000256" key="2">
    <source>
        <dbReference type="SAM" id="MobiDB-lite"/>
    </source>
</evidence>
<dbReference type="STRING" id="45351.A7RUJ3"/>
<proteinExistence type="predicted"/>
<evidence type="ECO:0000256" key="1">
    <source>
        <dbReference type="SAM" id="Coils"/>
    </source>
</evidence>
<dbReference type="AlphaFoldDB" id="A7RUJ3"/>
<organism evidence="4 5">
    <name type="scientific">Nematostella vectensis</name>
    <name type="common">Starlet sea anemone</name>
    <dbReference type="NCBI Taxonomy" id="45351"/>
    <lineage>
        <taxon>Eukaryota</taxon>
        <taxon>Metazoa</taxon>
        <taxon>Cnidaria</taxon>
        <taxon>Anthozoa</taxon>
        <taxon>Hexacorallia</taxon>
        <taxon>Actiniaria</taxon>
        <taxon>Edwardsiidae</taxon>
        <taxon>Nematostella</taxon>
    </lineage>
</organism>
<dbReference type="Gene3D" id="1.20.5.1940">
    <property type="match status" value="1"/>
</dbReference>
<reference evidence="4 5" key="1">
    <citation type="journal article" date="2007" name="Science">
        <title>Sea anemone genome reveals ancestral eumetazoan gene repertoire and genomic organization.</title>
        <authorList>
            <person name="Putnam N.H."/>
            <person name="Srivastava M."/>
            <person name="Hellsten U."/>
            <person name="Dirks B."/>
            <person name="Chapman J."/>
            <person name="Salamov A."/>
            <person name="Terry A."/>
            <person name="Shapiro H."/>
            <person name="Lindquist E."/>
            <person name="Kapitonov V.V."/>
            <person name="Jurka J."/>
            <person name="Genikhovich G."/>
            <person name="Grigoriev I.V."/>
            <person name="Lucas S.M."/>
            <person name="Steele R.E."/>
            <person name="Finnerty J.R."/>
            <person name="Technau U."/>
            <person name="Martindale M.Q."/>
            <person name="Rokhsar D.S."/>
        </authorList>
    </citation>
    <scope>NUCLEOTIDE SEQUENCE [LARGE SCALE GENOMIC DNA]</scope>
    <source>
        <strain evidence="5">CH2 X CH6</strain>
    </source>
</reference>
<dbReference type="OMA" id="VSTHNST"/>
<feature type="region of interest" description="Disordered" evidence="2">
    <location>
        <begin position="282"/>
        <end position="607"/>
    </location>
</feature>
<dbReference type="eggNOG" id="KOG1818">
    <property type="taxonomic scope" value="Eukaryota"/>
</dbReference>
<feature type="compositionally biased region" description="Pro residues" evidence="2">
    <location>
        <begin position="437"/>
        <end position="446"/>
    </location>
</feature>
<dbReference type="PANTHER" id="PTHR46275">
    <property type="entry name" value="HEPATOCYTE GROWTH FACTOR-REGULATED TYROSINE KINASE SUBSTRATE"/>
    <property type="match status" value="1"/>
</dbReference>
<feature type="compositionally biased region" description="Low complexity" evidence="2">
    <location>
        <begin position="307"/>
        <end position="316"/>
    </location>
</feature>
<dbReference type="HOGENOM" id="CLU_450253_0_0_1"/>
<feature type="coiled-coil region" evidence="1">
    <location>
        <begin position="204"/>
        <end position="257"/>
    </location>
</feature>
<dbReference type="InterPro" id="IPR017073">
    <property type="entry name" value="HGS/VPS27"/>
</dbReference>
<feature type="domain" description="Hepatocyte growth factor-regulated tyrosine kinase substrate helical" evidence="3">
    <location>
        <begin position="135"/>
        <end position="228"/>
    </location>
</feature>
<keyword evidence="1" id="KW-0175">Coiled coil</keyword>
<evidence type="ECO:0000313" key="4">
    <source>
        <dbReference type="EMBL" id="EDO44865.1"/>
    </source>
</evidence>
<feature type="compositionally biased region" description="Low complexity" evidence="2">
    <location>
        <begin position="447"/>
        <end position="467"/>
    </location>
</feature>
<dbReference type="CDD" id="cd21387">
    <property type="entry name" value="GAT_Hrs"/>
    <property type="match status" value="1"/>
</dbReference>
<dbReference type="Pfam" id="PF12210">
    <property type="entry name" value="Hrs_helical"/>
    <property type="match status" value="1"/>
</dbReference>
<feature type="compositionally biased region" description="Polar residues" evidence="2">
    <location>
        <begin position="469"/>
        <end position="483"/>
    </location>
</feature>
<dbReference type="PhylomeDB" id="A7RUJ3"/>
<evidence type="ECO:0000259" key="3">
    <source>
        <dbReference type="Pfam" id="PF12210"/>
    </source>
</evidence>
<feature type="compositionally biased region" description="Acidic residues" evidence="2">
    <location>
        <begin position="116"/>
        <end position="129"/>
    </location>
</feature>
<dbReference type="Proteomes" id="UP000001593">
    <property type="component" value="Unassembled WGS sequence"/>
</dbReference>
<gene>
    <name evidence="4" type="ORF">NEMVEDRAFT_v1g202369</name>
</gene>
<dbReference type="InterPro" id="IPR024641">
    <property type="entry name" value="HRS_helical"/>
</dbReference>